<accession>A0A1Q3AZQ2</accession>
<dbReference type="FunCoup" id="A0A1Q3AZQ2">
    <property type="interactions" value="1127"/>
</dbReference>
<dbReference type="InParanoid" id="A0A1Q3AZQ2"/>
<comment type="similarity">
    <text evidence="2">Belongs to the PAP/fibrillin family.</text>
</comment>
<reference evidence="7" key="1">
    <citation type="submission" date="2016-04" db="EMBL/GenBank/DDBJ databases">
        <title>Cephalotus genome sequencing.</title>
        <authorList>
            <person name="Fukushima K."/>
            <person name="Hasebe M."/>
            <person name="Fang X."/>
        </authorList>
    </citation>
    <scope>NUCLEOTIDE SEQUENCE [LARGE SCALE GENOMIC DNA]</scope>
    <source>
        <strain evidence="7">cv. St1</strain>
    </source>
</reference>
<dbReference type="AlphaFoldDB" id="A0A1Q3AZQ2"/>
<evidence type="ECO:0000256" key="3">
    <source>
        <dbReference type="ARBA" id="ARBA00022640"/>
    </source>
</evidence>
<evidence type="ECO:0000313" key="6">
    <source>
        <dbReference type="EMBL" id="GAV61125.1"/>
    </source>
</evidence>
<evidence type="ECO:0000256" key="1">
    <source>
        <dbReference type="ARBA" id="ARBA00004474"/>
    </source>
</evidence>
<comment type="caution">
    <text evidence="6">The sequence shown here is derived from an EMBL/GenBank/DDBJ whole genome shotgun (WGS) entry which is preliminary data.</text>
</comment>
<dbReference type="EMBL" id="BDDD01000186">
    <property type="protein sequence ID" value="GAV61125.1"/>
    <property type="molecule type" value="Genomic_DNA"/>
</dbReference>
<evidence type="ECO:0000256" key="4">
    <source>
        <dbReference type="ARBA" id="ARBA00022946"/>
    </source>
</evidence>
<dbReference type="GO" id="GO:0009536">
    <property type="term" value="C:plastid"/>
    <property type="evidence" value="ECO:0007669"/>
    <property type="project" value="UniProtKB-SubCell"/>
</dbReference>
<keyword evidence="3" id="KW-0934">Plastid</keyword>
<dbReference type="PANTHER" id="PTHR31906">
    <property type="entry name" value="PLASTID-LIPID-ASSOCIATED PROTEIN 4, CHLOROPLASTIC-RELATED"/>
    <property type="match status" value="1"/>
</dbReference>
<keyword evidence="4" id="KW-0809">Transit peptide</keyword>
<organism evidence="6 7">
    <name type="scientific">Cephalotus follicularis</name>
    <name type="common">Albany pitcher plant</name>
    <dbReference type="NCBI Taxonomy" id="3775"/>
    <lineage>
        <taxon>Eukaryota</taxon>
        <taxon>Viridiplantae</taxon>
        <taxon>Streptophyta</taxon>
        <taxon>Embryophyta</taxon>
        <taxon>Tracheophyta</taxon>
        <taxon>Spermatophyta</taxon>
        <taxon>Magnoliopsida</taxon>
        <taxon>eudicotyledons</taxon>
        <taxon>Gunneridae</taxon>
        <taxon>Pentapetalae</taxon>
        <taxon>rosids</taxon>
        <taxon>fabids</taxon>
        <taxon>Oxalidales</taxon>
        <taxon>Cephalotaceae</taxon>
        <taxon>Cephalotus</taxon>
    </lineage>
</organism>
<comment type="subcellular location">
    <subcellularLocation>
        <location evidence="1">Plastid</location>
    </subcellularLocation>
</comment>
<keyword evidence="7" id="KW-1185">Reference proteome</keyword>
<dbReference type="Pfam" id="PF04755">
    <property type="entry name" value="PAP_fibrillin"/>
    <property type="match status" value="1"/>
</dbReference>
<protein>
    <submittedName>
        <fullName evidence="6">PAP_fibrillin domain-containing protein</fullName>
    </submittedName>
</protein>
<dbReference type="InterPro" id="IPR006843">
    <property type="entry name" value="PAP/fibrillin_dom"/>
</dbReference>
<proteinExistence type="inferred from homology"/>
<dbReference type="STRING" id="3775.A0A1Q3AZQ2"/>
<dbReference type="InterPro" id="IPR039633">
    <property type="entry name" value="PAP"/>
</dbReference>
<feature type="domain" description="Plastid lipid-associated protein/fibrillin conserved" evidence="5">
    <location>
        <begin position="87"/>
        <end position="245"/>
    </location>
</feature>
<name>A0A1Q3AZQ2_CEPFO</name>
<evidence type="ECO:0000313" key="7">
    <source>
        <dbReference type="Proteomes" id="UP000187406"/>
    </source>
</evidence>
<evidence type="ECO:0000259" key="5">
    <source>
        <dbReference type="Pfam" id="PF04755"/>
    </source>
</evidence>
<sequence length="255" mass="28631">MASSSNSLAILTTSQLSTNYSSSSLVSKLHHSHYPLTNLNFPSKPTNQNSYSFKLPSTTSSVPHQKWRAKVSFFPAFLSKGKDAKVIKEELLQAIAPLDRGADATPEDQQRVDQIARKLEAVNPTKEPLKSDLLNGKWELIYTTSQSILQNQRPKFLRSSKNFQAINTDTLRAQNMESWPFFNQVTADLTPLNSNKVAVKFDYFKIAGLIPVKAPERARGELEITYLDEDLRISRGDKGNLFILKMVDPSFRVPG</sequence>
<dbReference type="OrthoDB" id="189024at2759"/>
<dbReference type="Proteomes" id="UP000187406">
    <property type="component" value="Unassembled WGS sequence"/>
</dbReference>
<evidence type="ECO:0000256" key="2">
    <source>
        <dbReference type="ARBA" id="ARBA00005845"/>
    </source>
</evidence>
<gene>
    <name evidence="6" type="ORF">CFOL_v3_04653</name>
</gene>